<keyword evidence="3" id="KW-1185">Reference proteome</keyword>
<feature type="region of interest" description="Disordered" evidence="1">
    <location>
        <begin position="559"/>
        <end position="659"/>
    </location>
</feature>
<feature type="compositionally biased region" description="Low complexity" evidence="1">
    <location>
        <begin position="36"/>
        <end position="46"/>
    </location>
</feature>
<feature type="compositionally biased region" description="Basic and acidic residues" evidence="1">
    <location>
        <begin position="562"/>
        <end position="572"/>
    </location>
</feature>
<name>A0ABZ2AP76_9TREE</name>
<feature type="region of interest" description="Disordered" evidence="1">
    <location>
        <begin position="482"/>
        <end position="544"/>
    </location>
</feature>
<feature type="compositionally biased region" description="Polar residues" evidence="1">
    <location>
        <begin position="407"/>
        <end position="427"/>
    </location>
</feature>
<feature type="region of interest" description="Disordered" evidence="1">
    <location>
        <begin position="407"/>
        <end position="436"/>
    </location>
</feature>
<protein>
    <submittedName>
        <fullName evidence="2">Uncharacterized protein</fullName>
    </submittedName>
</protein>
<dbReference type="EMBL" id="CP143808">
    <property type="protein sequence ID" value="WVO20333.1"/>
    <property type="molecule type" value="Genomic_DNA"/>
</dbReference>
<feature type="compositionally biased region" description="Low complexity" evidence="1">
    <location>
        <begin position="593"/>
        <end position="625"/>
    </location>
</feature>
<evidence type="ECO:0000256" key="1">
    <source>
        <dbReference type="SAM" id="MobiDB-lite"/>
    </source>
</evidence>
<dbReference type="PROSITE" id="PS00018">
    <property type="entry name" value="EF_HAND_1"/>
    <property type="match status" value="1"/>
</dbReference>
<feature type="region of interest" description="Disordered" evidence="1">
    <location>
        <begin position="373"/>
        <end position="394"/>
    </location>
</feature>
<dbReference type="GeneID" id="89988401"/>
<gene>
    <name evidence="2" type="ORF">IAS62_001627</name>
</gene>
<sequence>MSESSVKKRPSTEAGGRDSKRAKHAEAGNGDGNGDNGASAGAGVSSEPDLLKSVEKLYSQVVIQAALIFQYMDYARRIGLKNTKVPVHLQQQLELSWRAYESLRTRIHWDDSKGDRPKALSSTPPLPLPRSVTLATSIPTPPIPPLPLKSSISASPSTSSSLQALKISAQAPLPIPTHLREKHDGPQSQAHIHTAPFASPIPLGAASSLAFDGQALQEAPPVPPPSLSGTVASSIAIPANGSTMTAGGSAGTGAGAGEGAVDFSSLGFNELNQLINGDPTSFGIHLDGTSSASTQINNQNQRQEGQELALGLGQIQGQGQSQAQAQTQGKAQGQEGIAQKRAEVIDLTLDDEAADMSKPQSQSQLATQLPAENQTPTQNQNQKQPEPEPPSLADDVLASLGFSTDLNLTINQDQPPSLPPFTNQDAQNAADGGKGPLDFGLNTEHDFSALAGLFQGSNGTPGAGTGVGFGMGMGIGVGMGMGEGDSNPASNAATAGADDTRPVTDITNHANAEAGPGAAAGADVGSSDVGATTKPGQQGPAKQEDTFEDLFAAADDVISTMRPEDDIPRPEAESAAETKTAQAEPQVKPQTESQSQSNQTLSSQNQNQSQPQSQSQNQNQNQNINKNKTKDQTPTSTSTSASIPPTDQTPNFMLGNIGNMGGMDSMGNLTNNLGGIDSLGGIGMGNNMDNLDLDLGSMGSMNMSGLDDFAGMGGMGGIDSNGFGDLGGIDMSDFNFGDAGGDGNGGGAIDTEEFDRLMAEFR</sequence>
<feature type="region of interest" description="Disordered" evidence="1">
    <location>
        <begin position="110"/>
        <end position="140"/>
    </location>
</feature>
<dbReference type="RefSeq" id="XP_064719572.1">
    <property type="nucleotide sequence ID" value="XM_064863500.1"/>
</dbReference>
<reference evidence="2 3" key="1">
    <citation type="submission" date="2024-01" db="EMBL/GenBank/DDBJ databases">
        <title>Comparative genomics of Cryptococcus and Kwoniella reveals pathogenesis evolution and contrasting modes of karyotype evolution via chromosome fusion or intercentromeric recombination.</title>
        <authorList>
            <person name="Coelho M.A."/>
            <person name="David-Palma M."/>
            <person name="Shea T."/>
            <person name="Bowers K."/>
            <person name="McGinley-Smith S."/>
            <person name="Mohammad A.W."/>
            <person name="Gnirke A."/>
            <person name="Yurkov A.M."/>
            <person name="Nowrousian M."/>
            <person name="Sun S."/>
            <person name="Cuomo C.A."/>
            <person name="Heitman J."/>
        </authorList>
    </citation>
    <scope>NUCLEOTIDE SEQUENCE [LARGE SCALE GENOMIC DNA]</scope>
    <source>
        <strain evidence="2 3">7685027</strain>
    </source>
</reference>
<accession>A0ABZ2AP76</accession>
<evidence type="ECO:0000313" key="3">
    <source>
        <dbReference type="Proteomes" id="UP001432216"/>
    </source>
</evidence>
<proteinExistence type="predicted"/>
<feature type="compositionally biased region" description="Polar residues" evidence="1">
    <location>
        <begin position="577"/>
        <end position="592"/>
    </location>
</feature>
<dbReference type="Proteomes" id="UP001432216">
    <property type="component" value="Chromosome 3"/>
</dbReference>
<feature type="compositionally biased region" description="Low complexity" evidence="1">
    <location>
        <begin position="129"/>
        <end position="138"/>
    </location>
</feature>
<evidence type="ECO:0000313" key="2">
    <source>
        <dbReference type="EMBL" id="WVO20333.1"/>
    </source>
</evidence>
<feature type="compositionally biased region" description="Low complexity" evidence="1">
    <location>
        <begin position="633"/>
        <end position="646"/>
    </location>
</feature>
<organism evidence="2 3">
    <name type="scientific">Cryptococcus decagattii</name>
    <dbReference type="NCBI Taxonomy" id="1859122"/>
    <lineage>
        <taxon>Eukaryota</taxon>
        <taxon>Fungi</taxon>
        <taxon>Dikarya</taxon>
        <taxon>Basidiomycota</taxon>
        <taxon>Agaricomycotina</taxon>
        <taxon>Tremellomycetes</taxon>
        <taxon>Tremellales</taxon>
        <taxon>Cryptococcaceae</taxon>
        <taxon>Cryptococcus</taxon>
        <taxon>Cryptococcus gattii species complex</taxon>
    </lineage>
</organism>
<feature type="region of interest" description="Disordered" evidence="1">
    <location>
        <begin position="1"/>
        <end position="46"/>
    </location>
</feature>
<feature type="compositionally biased region" description="Low complexity" evidence="1">
    <location>
        <begin position="373"/>
        <end position="384"/>
    </location>
</feature>
<dbReference type="InterPro" id="IPR018247">
    <property type="entry name" value="EF_Hand_1_Ca_BS"/>
</dbReference>
<feature type="compositionally biased region" description="Low complexity" evidence="1">
    <location>
        <begin position="510"/>
        <end position="531"/>
    </location>
</feature>